<keyword evidence="1" id="KW-0732">Signal</keyword>
<sequence length="180" mass="19954">MKFHRIFKQLCAALVIITSVTVPIFAQAGRGPSTAEEQARVVQLALASDKDPVGTMTSADGRWFEKWADEIPDYQFGPDSGAFWFENGAAKGELKRVIRFQHTVSTAAFQVQHHMFDPQKNPADFEAKTLAGVEGLLRAYESLLAKNPANRSEQLDHAMALRDKGELAAFVKALPPMPRR</sequence>
<keyword evidence="3" id="KW-1185">Reference proteome</keyword>
<feature type="chain" id="PRO_5015473161" evidence="1">
    <location>
        <begin position="29"/>
        <end position="180"/>
    </location>
</feature>
<reference evidence="2 3" key="1">
    <citation type="submission" date="2018-02" db="EMBL/GenBank/DDBJ databases">
        <title>Solimicrobium silvestre gen. nov., sp. nov., isolated from alpine forest soil.</title>
        <authorList>
            <person name="Margesin R."/>
            <person name="Albuquerque L."/>
            <person name="Zhang D.-C."/>
            <person name="Froufe H.J.C."/>
            <person name="Severino R."/>
            <person name="Roxo I."/>
            <person name="Egas C."/>
            <person name="Da Costa M.S."/>
        </authorList>
    </citation>
    <scope>NUCLEOTIDE SEQUENCE [LARGE SCALE GENOMIC DNA]</scope>
    <source>
        <strain evidence="2 3">S20-91</strain>
    </source>
</reference>
<organism evidence="2 3">
    <name type="scientific">Solimicrobium silvestre</name>
    <dbReference type="NCBI Taxonomy" id="2099400"/>
    <lineage>
        <taxon>Bacteria</taxon>
        <taxon>Pseudomonadati</taxon>
        <taxon>Pseudomonadota</taxon>
        <taxon>Betaproteobacteria</taxon>
        <taxon>Burkholderiales</taxon>
        <taxon>Oxalobacteraceae</taxon>
        <taxon>Solimicrobium</taxon>
    </lineage>
</organism>
<evidence type="ECO:0000313" key="3">
    <source>
        <dbReference type="Proteomes" id="UP000237839"/>
    </source>
</evidence>
<protein>
    <submittedName>
        <fullName evidence="2">Uncharacterized protein</fullName>
    </submittedName>
</protein>
<dbReference type="RefSeq" id="WP_105530313.1">
    <property type="nucleotide sequence ID" value="NZ_PUGF01000002.1"/>
</dbReference>
<dbReference type="OrthoDB" id="8775730at2"/>
<name>A0A2S9H3N6_9BURK</name>
<dbReference type="AlphaFoldDB" id="A0A2S9H3N6"/>
<gene>
    <name evidence="2" type="ORF">S2091_0598</name>
</gene>
<comment type="caution">
    <text evidence="2">The sequence shown here is derived from an EMBL/GenBank/DDBJ whole genome shotgun (WGS) entry which is preliminary data.</text>
</comment>
<proteinExistence type="predicted"/>
<feature type="signal peptide" evidence="1">
    <location>
        <begin position="1"/>
        <end position="28"/>
    </location>
</feature>
<dbReference type="EMBL" id="PUGF01000002">
    <property type="protein sequence ID" value="PRC94595.1"/>
    <property type="molecule type" value="Genomic_DNA"/>
</dbReference>
<accession>A0A2S9H3N6</accession>
<evidence type="ECO:0000256" key="1">
    <source>
        <dbReference type="SAM" id="SignalP"/>
    </source>
</evidence>
<evidence type="ECO:0000313" key="2">
    <source>
        <dbReference type="EMBL" id="PRC94595.1"/>
    </source>
</evidence>
<dbReference type="Proteomes" id="UP000237839">
    <property type="component" value="Unassembled WGS sequence"/>
</dbReference>